<protein>
    <submittedName>
        <fullName evidence="6">RNA polymerase sigma-70 factor (ECF subfamily)</fullName>
    </submittedName>
</protein>
<dbReference type="NCBIfam" id="TIGR02937">
    <property type="entry name" value="sigma70-ECF"/>
    <property type="match status" value="1"/>
</dbReference>
<keyword evidence="7" id="KW-1185">Reference proteome</keyword>
<keyword evidence="3" id="KW-0731">Sigma factor</keyword>
<dbReference type="InterPro" id="IPR039425">
    <property type="entry name" value="RNA_pol_sigma-70-like"/>
</dbReference>
<comment type="caution">
    <text evidence="6">The sequence shown here is derived from an EMBL/GenBank/DDBJ whole genome shotgun (WGS) entry which is preliminary data.</text>
</comment>
<dbReference type="AlphaFoldDB" id="A0A7W8E4H6"/>
<evidence type="ECO:0000256" key="3">
    <source>
        <dbReference type="ARBA" id="ARBA00023082"/>
    </source>
</evidence>
<sequence>MGSVLQFHAFDADYLESLRAGDPQTQEHFVCYFTELLHLKLRSRLRSPQAIEDVRQETFARVLLAIRKEGSLRQPDRLGPFVNTVCNNVLLEHYRQTARSDSLDEEGSPEPVAPGGSVLDAVQTKQIGEQVLKVLEDLGDHDRSLLKAVFLDERDRDDVCREFGVDRDYLRVLLHRAKHIFKAAYLKKNGNRLPFGPATGEA</sequence>
<reference evidence="6 7" key="1">
    <citation type="submission" date="2020-08" db="EMBL/GenBank/DDBJ databases">
        <title>Genomic Encyclopedia of Type Strains, Phase IV (KMG-V): Genome sequencing to study the core and pangenomes of soil and plant-associated prokaryotes.</title>
        <authorList>
            <person name="Whitman W."/>
        </authorList>
    </citation>
    <scope>NUCLEOTIDE SEQUENCE [LARGE SCALE GENOMIC DNA]</scope>
    <source>
        <strain evidence="6 7">M8UP14</strain>
    </source>
</reference>
<dbReference type="InterPro" id="IPR013324">
    <property type="entry name" value="RNA_pol_sigma_r3/r4-like"/>
</dbReference>
<dbReference type="RefSeq" id="WP_184218567.1">
    <property type="nucleotide sequence ID" value="NZ_JACHIP010000004.1"/>
</dbReference>
<dbReference type="Proteomes" id="UP000540989">
    <property type="component" value="Unassembled WGS sequence"/>
</dbReference>
<dbReference type="Gene3D" id="1.10.1740.10">
    <property type="match status" value="1"/>
</dbReference>
<evidence type="ECO:0000256" key="4">
    <source>
        <dbReference type="ARBA" id="ARBA00023125"/>
    </source>
</evidence>
<name>A0A7W8E4H6_9BACT</name>
<dbReference type="EMBL" id="JACHIP010000004">
    <property type="protein sequence ID" value="MBB5058637.1"/>
    <property type="molecule type" value="Genomic_DNA"/>
</dbReference>
<accession>A0A7W8E4H6</accession>
<comment type="similarity">
    <text evidence="1">Belongs to the sigma-70 factor family. ECF subfamily.</text>
</comment>
<dbReference type="PANTHER" id="PTHR43133">
    <property type="entry name" value="RNA POLYMERASE ECF-TYPE SIGMA FACTO"/>
    <property type="match status" value="1"/>
</dbReference>
<organism evidence="6 7">
    <name type="scientific">Granulicella aggregans</name>
    <dbReference type="NCBI Taxonomy" id="474949"/>
    <lineage>
        <taxon>Bacteria</taxon>
        <taxon>Pseudomonadati</taxon>
        <taxon>Acidobacteriota</taxon>
        <taxon>Terriglobia</taxon>
        <taxon>Terriglobales</taxon>
        <taxon>Acidobacteriaceae</taxon>
        <taxon>Granulicella</taxon>
    </lineage>
</organism>
<evidence type="ECO:0000256" key="2">
    <source>
        <dbReference type="ARBA" id="ARBA00023015"/>
    </source>
</evidence>
<dbReference type="SUPFAM" id="SSF88659">
    <property type="entry name" value="Sigma3 and sigma4 domains of RNA polymerase sigma factors"/>
    <property type="match status" value="1"/>
</dbReference>
<keyword evidence="4" id="KW-0238">DNA-binding</keyword>
<evidence type="ECO:0000256" key="5">
    <source>
        <dbReference type="ARBA" id="ARBA00023163"/>
    </source>
</evidence>
<dbReference type="GO" id="GO:0006352">
    <property type="term" value="P:DNA-templated transcription initiation"/>
    <property type="evidence" value="ECO:0007669"/>
    <property type="project" value="InterPro"/>
</dbReference>
<keyword evidence="2" id="KW-0805">Transcription regulation</keyword>
<gene>
    <name evidence="6" type="ORF">HDF16_003351</name>
</gene>
<evidence type="ECO:0000256" key="1">
    <source>
        <dbReference type="ARBA" id="ARBA00010641"/>
    </source>
</evidence>
<dbReference type="GO" id="GO:0016987">
    <property type="term" value="F:sigma factor activity"/>
    <property type="evidence" value="ECO:0007669"/>
    <property type="project" value="UniProtKB-KW"/>
</dbReference>
<dbReference type="SUPFAM" id="SSF88946">
    <property type="entry name" value="Sigma2 domain of RNA polymerase sigma factors"/>
    <property type="match status" value="1"/>
</dbReference>
<keyword evidence="5" id="KW-0804">Transcription</keyword>
<dbReference type="InterPro" id="IPR014284">
    <property type="entry name" value="RNA_pol_sigma-70_dom"/>
</dbReference>
<proteinExistence type="inferred from homology"/>
<evidence type="ECO:0000313" key="7">
    <source>
        <dbReference type="Proteomes" id="UP000540989"/>
    </source>
</evidence>
<dbReference type="PANTHER" id="PTHR43133:SF8">
    <property type="entry name" value="RNA POLYMERASE SIGMA FACTOR HI_1459-RELATED"/>
    <property type="match status" value="1"/>
</dbReference>
<evidence type="ECO:0000313" key="6">
    <source>
        <dbReference type="EMBL" id="MBB5058637.1"/>
    </source>
</evidence>
<dbReference type="GO" id="GO:0003677">
    <property type="term" value="F:DNA binding"/>
    <property type="evidence" value="ECO:0007669"/>
    <property type="project" value="UniProtKB-KW"/>
</dbReference>
<dbReference type="InterPro" id="IPR013325">
    <property type="entry name" value="RNA_pol_sigma_r2"/>
</dbReference>